<evidence type="ECO:0000256" key="5">
    <source>
        <dbReference type="SAM" id="Phobius"/>
    </source>
</evidence>
<feature type="compositionally biased region" description="Polar residues" evidence="4">
    <location>
        <begin position="245"/>
        <end position="257"/>
    </location>
</feature>
<keyword evidence="5" id="KW-0812">Transmembrane</keyword>
<comment type="caution">
    <text evidence="7">The sequence shown here is derived from an EMBL/GenBank/DDBJ whole genome shotgun (WGS) entry which is preliminary data.</text>
</comment>
<evidence type="ECO:0000256" key="3">
    <source>
        <dbReference type="ARBA" id="ARBA00022737"/>
    </source>
</evidence>
<feature type="compositionally biased region" description="Basic and acidic residues" evidence="4">
    <location>
        <begin position="258"/>
        <end position="286"/>
    </location>
</feature>
<evidence type="ECO:0000256" key="4">
    <source>
        <dbReference type="SAM" id="MobiDB-lite"/>
    </source>
</evidence>
<dbReference type="InterPro" id="IPR027417">
    <property type="entry name" value="P-loop_NTPase"/>
</dbReference>
<evidence type="ECO:0000313" key="8">
    <source>
        <dbReference type="Proteomes" id="UP000225706"/>
    </source>
</evidence>
<dbReference type="AlphaFoldDB" id="A0A2B4SF02"/>
<dbReference type="Gene3D" id="3.40.50.300">
    <property type="entry name" value="P-loop containing nucleotide triphosphate hydrolases"/>
    <property type="match status" value="1"/>
</dbReference>
<dbReference type="GO" id="GO:0005737">
    <property type="term" value="C:cytoplasm"/>
    <property type="evidence" value="ECO:0007669"/>
    <property type="project" value="UniProtKB-SubCell"/>
</dbReference>
<dbReference type="OrthoDB" id="5971823at2759"/>
<keyword evidence="2" id="KW-0963">Cytoplasm</keyword>
<dbReference type="EMBL" id="LSMT01000068">
    <property type="protein sequence ID" value="PFX29254.1"/>
    <property type="molecule type" value="Genomic_DNA"/>
</dbReference>
<dbReference type="SUPFAM" id="SSF52540">
    <property type="entry name" value="P-loop containing nucleoside triphosphate hydrolases"/>
    <property type="match status" value="1"/>
</dbReference>
<name>A0A2B4SF02_STYPI</name>
<keyword evidence="8" id="KW-1185">Reference proteome</keyword>
<dbReference type="Proteomes" id="UP000225706">
    <property type="component" value="Unassembled WGS sequence"/>
</dbReference>
<dbReference type="InterPro" id="IPR007111">
    <property type="entry name" value="NACHT_NTPase"/>
</dbReference>
<dbReference type="InterPro" id="IPR050637">
    <property type="entry name" value="NLRP_innate_immun_reg"/>
</dbReference>
<evidence type="ECO:0000256" key="2">
    <source>
        <dbReference type="ARBA" id="ARBA00022490"/>
    </source>
</evidence>
<keyword evidence="3" id="KW-0677">Repeat</keyword>
<feature type="transmembrane region" description="Helical" evidence="5">
    <location>
        <begin position="172"/>
        <end position="193"/>
    </location>
</feature>
<feature type="region of interest" description="Disordered" evidence="4">
    <location>
        <begin position="212"/>
        <end position="286"/>
    </location>
</feature>
<organism evidence="7 8">
    <name type="scientific">Stylophora pistillata</name>
    <name type="common">Smooth cauliflower coral</name>
    <dbReference type="NCBI Taxonomy" id="50429"/>
    <lineage>
        <taxon>Eukaryota</taxon>
        <taxon>Metazoa</taxon>
        <taxon>Cnidaria</taxon>
        <taxon>Anthozoa</taxon>
        <taxon>Hexacorallia</taxon>
        <taxon>Scleractinia</taxon>
        <taxon>Astrocoeniina</taxon>
        <taxon>Pocilloporidae</taxon>
        <taxon>Stylophora</taxon>
    </lineage>
</organism>
<dbReference type="PANTHER" id="PTHR45690">
    <property type="entry name" value="NACHT, LRR AND PYD DOMAINS-CONTAINING PROTEIN 12"/>
    <property type="match status" value="1"/>
</dbReference>
<sequence>MENTEGRLDFHCDAAELENLDDVRKRCFEKYKKENNKYGFPPYGFVIINYFLIAFVCVIYHRLVRRTIVHLSPDTRYRDPEIQPLDQENPTTNRYKLFVAFCCQLFTRLVLHVLFMVLQTQFLYSSKFSSGFYCHLTSETSQPNASSNAVQTSTFHDCHNQRAQRKNFWLKAVLAVNGILVALILIETVYILLRAWKQRSFMENSKFLRTHLNPSYGMSHQRPQRQERRTEHETVPLQSRECESRPTQGDNVLSRPRNQSELHPEPRRPNGEVEGRSRHRNPERLRRFIEQTKKIIKSDTRRLPELHAPFAGPPGEPSGAREFTMDEIYTKFVVIPNRAIYNFTADRQQQLHAYTRSREESQPKSLEDLLDVNTKKVLIVGRPGIGKTFCCTKFFRDWAFDQVFKIHFDVAFLVRFKRFDSSKELSLRELLTLSEHSPSDHLDDEVWKYILQHPEGVLIIFEGFDQFKYNANMVASPFRPGSVEEKMPFQILYEWLVTGRLLEDASVVTTTRPTALSSISHLTFDKTFEILGFSSEQIEEYVRKFAGDDKQTVKVYKIAMKLLYYKHTKGFREKYYSRGDFESDDLPTQVEEKFRILGRVAFEGINEGQPILGGNEVDGVEDSVFFHRLPNRLTAASEQEQFCFIHLTIQEFFAARHLATTMNETELRNFISENNQDGRWQLVFRFLAGLLVNH</sequence>
<keyword evidence="5" id="KW-1133">Transmembrane helix</keyword>
<reference evidence="8" key="1">
    <citation type="journal article" date="2017" name="bioRxiv">
        <title>Comparative analysis of the genomes of Stylophora pistillata and Acropora digitifera provides evidence for extensive differences between species of corals.</title>
        <authorList>
            <person name="Voolstra C.R."/>
            <person name="Li Y."/>
            <person name="Liew Y.J."/>
            <person name="Baumgarten S."/>
            <person name="Zoccola D."/>
            <person name="Flot J.-F."/>
            <person name="Tambutte S."/>
            <person name="Allemand D."/>
            <person name="Aranda M."/>
        </authorList>
    </citation>
    <scope>NUCLEOTIDE SEQUENCE [LARGE SCALE GENOMIC DNA]</scope>
</reference>
<feature type="domain" description="NACHT" evidence="6">
    <location>
        <begin position="375"/>
        <end position="515"/>
    </location>
</feature>
<proteinExistence type="predicted"/>
<keyword evidence="5" id="KW-0472">Membrane</keyword>
<dbReference type="InterPro" id="IPR038359">
    <property type="entry name" value="Connexin_N_sf"/>
</dbReference>
<dbReference type="Pfam" id="PF05729">
    <property type="entry name" value="NACHT"/>
    <property type="match status" value="1"/>
</dbReference>
<gene>
    <name evidence="7" type="primary">Nlrp12</name>
    <name evidence="7" type="ORF">AWC38_SpisGene5961</name>
</gene>
<feature type="compositionally biased region" description="Basic and acidic residues" evidence="4">
    <location>
        <begin position="224"/>
        <end position="244"/>
    </location>
</feature>
<feature type="transmembrane region" description="Helical" evidence="5">
    <location>
        <begin position="40"/>
        <end position="60"/>
    </location>
</feature>
<protein>
    <submittedName>
        <fullName evidence="7">NACHT, LRR and PYD domains-containing protein 12</fullName>
    </submittedName>
</protein>
<comment type="subcellular location">
    <subcellularLocation>
        <location evidence="1">Cytoplasm</location>
    </subcellularLocation>
</comment>
<evidence type="ECO:0000256" key="1">
    <source>
        <dbReference type="ARBA" id="ARBA00004496"/>
    </source>
</evidence>
<dbReference type="PROSITE" id="PS50837">
    <property type="entry name" value="NACHT"/>
    <property type="match status" value="1"/>
</dbReference>
<dbReference type="PANTHER" id="PTHR45690:SF19">
    <property type="entry name" value="NACHT, LRR AND PYD DOMAINS-CONTAINING PROTEIN 3"/>
    <property type="match status" value="1"/>
</dbReference>
<accession>A0A2B4SF02</accession>
<dbReference type="Gene3D" id="1.20.1440.80">
    <property type="entry name" value="Gap junction channel protein cysteine-rich domain"/>
    <property type="match status" value="1"/>
</dbReference>
<evidence type="ECO:0000313" key="7">
    <source>
        <dbReference type="EMBL" id="PFX29254.1"/>
    </source>
</evidence>
<evidence type="ECO:0000259" key="6">
    <source>
        <dbReference type="PROSITE" id="PS50837"/>
    </source>
</evidence>